<feature type="compositionally biased region" description="Acidic residues" evidence="1">
    <location>
        <begin position="51"/>
        <end position="62"/>
    </location>
</feature>
<reference evidence="2" key="1">
    <citation type="submission" date="2025-08" db="UniProtKB">
        <authorList>
            <consortium name="Ensembl"/>
        </authorList>
    </citation>
    <scope>IDENTIFICATION</scope>
</reference>
<name>A0A8B9HI31_ASTMX</name>
<dbReference type="InterPro" id="IPR031373">
    <property type="entry name" value="Ciart"/>
</dbReference>
<dbReference type="Proteomes" id="UP000694621">
    <property type="component" value="Unplaced"/>
</dbReference>
<evidence type="ECO:0000313" key="2">
    <source>
        <dbReference type="Ensembl" id="ENSAMXP00005013706.1"/>
    </source>
</evidence>
<feature type="compositionally biased region" description="Polar residues" evidence="1">
    <location>
        <begin position="236"/>
        <end position="251"/>
    </location>
</feature>
<feature type="region of interest" description="Disordered" evidence="1">
    <location>
        <begin position="115"/>
        <end position="147"/>
    </location>
</feature>
<dbReference type="GO" id="GO:0032922">
    <property type="term" value="P:circadian regulation of gene expression"/>
    <property type="evidence" value="ECO:0007669"/>
    <property type="project" value="InterPro"/>
</dbReference>
<evidence type="ECO:0000313" key="3">
    <source>
        <dbReference type="Proteomes" id="UP000694621"/>
    </source>
</evidence>
<feature type="compositionally biased region" description="Polar residues" evidence="1">
    <location>
        <begin position="272"/>
        <end position="281"/>
    </location>
</feature>
<dbReference type="Pfam" id="PF15673">
    <property type="entry name" value="Ciart"/>
    <property type="match status" value="1"/>
</dbReference>
<feature type="region of interest" description="Disordered" evidence="1">
    <location>
        <begin position="352"/>
        <end position="440"/>
    </location>
</feature>
<dbReference type="GO" id="GO:0005634">
    <property type="term" value="C:nucleus"/>
    <property type="evidence" value="ECO:0007669"/>
    <property type="project" value="TreeGrafter"/>
</dbReference>
<proteinExistence type="predicted"/>
<dbReference type="OrthoDB" id="8942320at2759"/>
<dbReference type="GO" id="GO:0045892">
    <property type="term" value="P:negative regulation of DNA-templated transcription"/>
    <property type="evidence" value="ECO:0007669"/>
    <property type="project" value="TreeGrafter"/>
</dbReference>
<dbReference type="GO" id="GO:0000978">
    <property type="term" value="F:RNA polymerase II cis-regulatory region sequence-specific DNA binding"/>
    <property type="evidence" value="ECO:0007669"/>
    <property type="project" value="TreeGrafter"/>
</dbReference>
<protein>
    <submittedName>
        <fullName evidence="2">Circadian associated repressor of transcription</fullName>
    </submittedName>
</protein>
<feature type="region of interest" description="Disordered" evidence="1">
    <location>
        <begin position="236"/>
        <end position="334"/>
    </location>
</feature>
<feature type="compositionally biased region" description="Polar residues" evidence="1">
    <location>
        <begin position="30"/>
        <end position="42"/>
    </location>
</feature>
<feature type="compositionally biased region" description="Basic and acidic residues" evidence="1">
    <location>
        <begin position="411"/>
        <end position="420"/>
    </location>
</feature>
<organism evidence="2 3">
    <name type="scientific">Astyanax mexicanus</name>
    <name type="common">Blind cave fish</name>
    <name type="synonym">Astyanax fasciatus mexicanus</name>
    <dbReference type="NCBI Taxonomy" id="7994"/>
    <lineage>
        <taxon>Eukaryota</taxon>
        <taxon>Metazoa</taxon>
        <taxon>Chordata</taxon>
        <taxon>Craniata</taxon>
        <taxon>Vertebrata</taxon>
        <taxon>Euteleostomi</taxon>
        <taxon>Actinopterygii</taxon>
        <taxon>Neopterygii</taxon>
        <taxon>Teleostei</taxon>
        <taxon>Ostariophysi</taxon>
        <taxon>Characiformes</taxon>
        <taxon>Characoidei</taxon>
        <taxon>Acestrorhamphidae</taxon>
        <taxon>Acestrorhamphinae</taxon>
        <taxon>Astyanax</taxon>
    </lineage>
</organism>
<sequence length="440" mass="47730">MCAAATSLRSWAPPLVVEAVFYWSAFMQSAGSTSSQPPLDTPSSRDSFLFSDDDSEVFLSEESEGRSSQSVYSLDGGLESPGSQWARDGFGEGSEVSGGHGRPVSVSDSSFSFSSSSSSSSSSGLGWSGTENNSGTEKEKGRGTQGTQGDVLFAQKCLELQGFIRPLLDLLNGLKKGRFDKGLSSFQQSVAMDRIQKIVGVLQKPHIGEKYLPTLLQIEMMLKVWFPQVILHPSEPTTPNNHSEQSTSVVNTPPHKHKDQLHIPVKKRRLSWSDTDSTSATPPVVCKQVKGQFKASEQEKEERGESSGSKPHRDQSEKRQKTEGETSGHKAIHWSEPSLTWVHIAPILSPPKSCPSHEAGRGSKHGGRGYVLLTIPPPTSRCSPATQDSSISSTTPYPEPVGCQNQQNGTEKTDPVRGREQSPPITTQPSSRAELRLLET</sequence>
<feature type="compositionally biased region" description="Polar residues" evidence="1">
    <location>
        <begin position="380"/>
        <end position="396"/>
    </location>
</feature>
<evidence type="ECO:0000256" key="1">
    <source>
        <dbReference type="SAM" id="MobiDB-lite"/>
    </source>
</evidence>
<feature type="region of interest" description="Disordered" evidence="1">
    <location>
        <begin position="30"/>
        <end position="103"/>
    </location>
</feature>
<dbReference type="AlphaFoldDB" id="A0A8B9HI31"/>
<feature type="compositionally biased region" description="Basic and acidic residues" evidence="1">
    <location>
        <begin position="296"/>
        <end position="328"/>
    </location>
</feature>
<accession>A0A8B9HI31</accession>
<dbReference type="Ensembl" id="ENSAMXT00005015181.1">
    <property type="protein sequence ID" value="ENSAMXP00005013706.1"/>
    <property type="gene ID" value="ENSAMXG00005007368.1"/>
</dbReference>
<dbReference type="PANTHER" id="PTHR35441">
    <property type="entry name" value="CIRCADIAN-ASSOCIATED TRANSCRIPTIONAL REPRESSOR"/>
    <property type="match status" value="1"/>
</dbReference>
<dbReference type="PANTHER" id="PTHR35441:SF1">
    <property type="entry name" value="CIRCADIAN-ASSOCIATED TRANSCRIPTIONAL REPRESSOR"/>
    <property type="match status" value="1"/>
</dbReference>
<feature type="compositionally biased region" description="Basic residues" evidence="1">
    <location>
        <begin position="254"/>
        <end position="270"/>
    </location>
</feature>